<organism evidence="2 3">
    <name type="scientific">Bradyrhizobium hipponense</name>
    <dbReference type="NCBI Taxonomy" id="2605638"/>
    <lineage>
        <taxon>Bacteria</taxon>
        <taxon>Pseudomonadati</taxon>
        <taxon>Pseudomonadota</taxon>
        <taxon>Alphaproteobacteria</taxon>
        <taxon>Hyphomicrobiales</taxon>
        <taxon>Nitrobacteraceae</taxon>
        <taxon>Bradyrhizobium</taxon>
    </lineage>
</organism>
<evidence type="ECO:0000256" key="1">
    <source>
        <dbReference type="ARBA" id="ARBA00009004"/>
    </source>
</evidence>
<evidence type="ECO:0000313" key="3">
    <source>
        <dbReference type="Proteomes" id="UP000324797"/>
    </source>
</evidence>
<name>A0A5S4YB69_9BRAD</name>
<keyword evidence="3" id="KW-1185">Reference proteome</keyword>
<dbReference type="InterPro" id="IPR010893">
    <property type="entry name" value="NiFe-hyd_mat_HyaE"/>
</dbReference>
<dbReference type="CDD" id="cd02965">
    <property type="entry name" value="HyaE"/>
    <property type="match status" value="1"/>
</dbReference>
<proteinExistence type="inferred from homology"/>
<comment type="caution">
    <text evidence="2">The sequence shown here is derived from an EMBL/GenBank/DDBJ whole genome shotgun (WGS) entry which is preliminary data.</text>
</comment>
<dbReference type="Pfam" id="PF07449">
    <property type="entry name" value="HyaE"/>
    <property type="match status" value="1"/>
</dbReference>
<dbReference type="SUPFAM" id="SSF52833">
    <property type="entry name" value="Thioredoxin-like"/>
    <property type="match status" value="1"/>
</dbReference>
<evidence type="ECO:0000313" key="2">
    <source>
        <dbReference type="EMBL" id="TYO61671.1"/>
    </source>
</evidence>
<dbReference type="Gene3D" id="1.20.5.510">
    <property type="entry name" value="Single helix bin"/>
    <property type="match status" value="1"/>
</dbReference>
<dbReference type="Proteomes" id="UP000324797">
    <property type="component" value="Unassembled WGS sequence"/>
</dbReference>
<dbReference type="InterPro" id="IPR036249">
    <property type="entry name" value="Thioredoxin-like_sf"/>
</dbReference>
<reference evidence="2 3" key="1">
    <citation type="submission" date="2019-08" db="EMBL/GenBank/DDBJ databases">
        <title>Bradyrhizobium hipponensis sp. nov., a rhizobium isolated from a Lupinus angustifolius root nodule in Tunisia.</title>
        <authorList>
            <person name="Off K."/>
            <person name="Rejili M."/>
            <person name="Mars M."/>
            <person name="Brachmann A."/>
            <person name="Marin M."/>
        </authorList>
    </citation>
    <scope>NUCLEOTIDE SEQUENCE [LARGE SCALE GENOMIC DNA]</scope>
    <source>
        <strain evidence="3">aSej3</strain>
    </source>
</reference>
<protein>
    <submittedName>
        <fullName evidence="2">Hydrogenase accessory protein</fullName>
    </submittedName>
</protein>
<gene>
    <name evidence="2" type="ORF">FXV83_36960</name>
</gene>
<dbReference type="EMBL" id="VSTH01000166">
    <property type="protein sequence ID" value="TYO61671.1"/>
    <property type="molecule type" value="Genomic_DNA"/>
</dbReference>
<accession>A0A5S4YB69</accession>
<comment type="similarity">
    <text evidence="1">Belongs to the HupG/HyaE family.</text>
</comment>
<dbReference type="Gene3D" id="3.40.30.10">
    <property type="entry name" value="Glutaredoxin"/>
    <property type="match status" value="1"/>
</dbReference>
<sequence>MEFQVGKHDLARSGLPEVDAATVDHFLGGADEVGAVAVLLSAGDPNRFPEAIDVAVVLPELIAAFGNRLRGAIIARDAERVLGERFEVRVQPTLIFVANGKALGLIAKIQDWSVYADRITKLIDRPRGQGAAVAAVTIVPQHRAQEVGL</sequence>
<dbReference type="AlphaFoldDB" id="A0A5S4YB69"/>
<dbReference type="RefSeq" id="WP_148744595.1">
    <property type="nucleotide sequence ID" value="NZ_VSTH01000166.1"/>
</dbReference>